<dbReference type="Gene3D" id="1.10.1450.10">
    <property type="entry name" value="Tetraspanin"/>
    <property type="match status" value="1"/>
</dbReference>
<feature type="transmembrane region" description="Helical" evidence="7">
    <location>
        <begin position="214"/>
        <end position="237"/>
    </location>
</feature>
<evidence type="ECO:0000256" key="1">
    <source>
        <dbReference type="ARBA" id="ARBA00004141"/>
    </source>
</evidence>
<dbReference type="CDD" id="cd03127">
    <property type="entry name" value="tetraspanin_LEL"/>
    <property type="match status" value="1"/>
</dbReference>
<dbReference type="PIRSF" id="PIRSF002419">
    <property type="entry name" value="Tetraspanin"/>
    <property type="match status" value="1"/>
</dbReference>
<evidence type="ECO:0000256" key="7">
    <source>
        <dbReference type="RuleBase" id="RU361218"/>
    </source>
</evidence>
<dbReference type="SUPFAM" id="SSF48652">
    <property type="entry name" value="Tetraspanin"/>
    <property type="match status" value="1"/>
</dbReference>
<keyword evidence="6" id="KW-1015">Disulfide bond</keyword>
<evidence type="ECO:0000313" key="9">
    <source>
        <dbReference type="RefSeq" id="XP_026501441.1"/>
    </source>
</evidence>
<protein>
    <recommendedName>
        <fullName evidence="7">Tetraspanin</fullName>
    </recommendedName>
</protein>
<dbReference type="GeneID" id="113404695"/>
<organism evidence="8 9">
    <name type="scientific">Vanessa tameamea</name>
    <name type="common">Kamehameha butterfly</name>
    <dbReference type="NCBI Taxonomy" id="334116"/>
    <lineage>
        <taxon>Eukaryota</taxon>
        <taxon>Metazoa</taxon>
        <taxon>Ecdysozoa</taxon>
        <taxon>Arthropoda</taxon>
        <taxon>Hexapoda</taxon>
        <taxon>Insecta</taxon>
        <taxon>Pterygota</taxon>
        <taxon>Neoptera</taxon>
        <taxon>Endopterygota</taxon>
        <taxon>Lepidoptera</taxon>
        <taxon>Glossata</taxon>
        <taxon>Ditrysia</taxon>
        <taxon>Papilionoidea</taxon>
        <taxon>Nymphalidae</taxon>
        <taxon>Nymphalinae</taxon>
        <taxon>Vanessa</taxon>
    </lineage>
</organism>
<dbReference type="OrthoDB" id="6239677at2759"/>
<feature type="transmembrane region" description="Helical" evidence="7">
    <location>
        <begin position="85"/>
        <end position="109"/>
    </location>
</feature>
<feature type="transmembrane region" description="Helical" evidence="7">
    <location>
        <begin position="58"/>
        <end position="79"/>
    </location>
</feature>
<accession>A0A8B8IYS0</accession>
<evidence type="ECO:0000256" key="6">
    <source>
        <dbReference type="PIRSR" id="PIRSR002419-1"/>
    </source>
</evidence>
<reference evidence="9" key="1">
    <citation type="submission" date="2025-08" db="UniProtKB">
        <authorList>
            <consortium name="RefSeq"/>
        </authorList>
    </citation>
    <scope>IDENTIFICATION</scope>
    <source>
        <tissue evidence="9">Whole body</tissue>
    </source>
</reference>
<keyword evidence="8" id="KW-1185">Reference proteome</keyword>
<gene>
    <name evidence="9" type="primary">LOC113404695</name>
</gene>
<name>A0A8B8IYS0_VANTA</name>
<dbReference type="Pfam" id="PF00335">
    <property type="entry name" value="Tetraspanin"/>
    <property type="match status" value="1"/>
</dbReference>
<dbReference type="GO" id="GO:0005886">
    <property type="term" value="C:plasma membrane"/>
    <property type="evidence" value="ECO:0007669"/>
    <property type="project" value="TreeGrafter"/>
</dbReference>
<proteinExistence type="inferred from homology"/>
<evidence type="ECO:0000313" key="8">
    <source>
        <dbReference type="Proteomes" id="UP001652626"/>
    </source>
</evidence>
<dbReference type="InterPro" id="IPR000301">
    <property type="entry name" value="Tetraspanin_animals"/>
</dbReference>
<comment type="subcellular location">
    <subcellularLocation>
        <location evidence="1 7">Membrane</location>
        <topology evidence="1 7">Multi-pass membrane protein</topology>
    </subcellularLocation>
</comment>
<dbReference type="OMA" id="AMWVANN"/>
<dbReference type="Proteomes" id="UP001652626">
    <property type="component" value="Chromosome 8"/>
</dbReference>
<feature type="disulfide bond" evidence="6">
    <location>
        <begin position="150"/>
        <end position="169"/>
    </location>
</feature>
<dbReference type="InterPro" id="IPR018499">
    <property type="entry name" value="Tetraspanin/Peripherin"/>
</dbReference>
<evidence type="ECO:0000256" key="3">
    <source>
        <dbReference type="ARBA" id="ARBA00022692"/>
    </source>
</evidence>
<keyword evidence="4 7" id="KW-1133">Transmembrane helix</keyword>
<feature type="transmembrane region" description="Helical" evidence="7">
    <location>
        <begin position="16"/>
        <end position="37"/>
    </location>
</feature>
<sequence length="253" mass="28850">MFVDVNNVSRSCAKTLLLLLNGCCILVALCTFIFAVVDTKILQQYGEDRANGTFTGDIIIIVACMLLICLASFGSVGAMKGDVKILYFYIGFLMIMVILEMMIAIYVSLQRYGLEFRVSEWLREDFFRNTTDDIVHNDLWDNLQITYECCGLNGPDDYEAVRKQISLSCCPRAFRARTTYARQLLYRSCVESSTFYNDGCEDEILYALRSDANWLVGVAITSFWFEAACMLLAMWVANNSRKEVSVYVQSIRY</sequence>
<dbReference type="PANTHER" id="PTHR19282:SF554">
    <property type="entry name" value="ANTIGEN, PUTATIVE-RELATED"/>
    <property type="match status" value="1"/>
</dbReference>
<evidence type="ECO:0000256" key="4">
    <source>
        <dbReference type="ARBA" id="ARBA00022989"/>
    </source>
</evidence>
<dbReference type="InterPro" id="IPR008952">
    <property type="entry name" value="Tetraspanin_EC2_sf"/>
</dbReference>
<comment type="similarity">
    <text evidence="2 7">Belongs to the tetraspanin (TM4SF) family.</text>
</comment>
<dbReference type="RefSeq" id="XP_026501441.1">
    <property type="nucleotide sequence ID" value="XM_026645656.2"/>
</dbReference>
<dbReference type="AlphaFoldDB" id="A0A8B8IYS0"/>
<keyword evidence="3 7" id="KW-0812">Transmembrane</keyword>
<evidence type="ECO:0000256" key="2">
    <source>
        <dbReference type="ARBA" id="ARBA00006840"/>
    </source>
</evidence>
<keyword evidence="5 7" id="KW-0472">Membrane</keyword>
<evidence type="ECO:0000256" key="5">
    <source>
        <dbReference type="ARBA" id="ARBA00023136"/>
    </source>
</evidence>
<dbReference type="PANTHER" id="PTHR19282">
    <property type="entry name" value="TETRASPANIN"/>
    <property type="match status" value="1"/>
</dbReference>